<keyword evidence="1" id="KW-0378">Hydrolase</keyword>
<protein>
    <submittedName>
        <fullName evidence="2">Histidine phosphatase family protein</fullName>
    </submittedName>
</protein>
<evidence type="ECO:0000313" key="2">
    <source>
        <dbReference type="EMBL" id="MBL0743740.1"/>
    </source>
</evidence>
<proteinExistence type="predicted"/>
<accession>A0ABS1KWA8</accession>
<dbReference type="PIRSF" id="PIRSF000709">
    <property type="entry name" value="6PFK_2-Ptase"/>
    <property type="match status" value="1"/>
</dbReference>
<dbReference type="InterPro" id="IPR001345">
    <property type="entry name" value="PG/BPGM_mutase_AS"/>
</dbReference>
<dbReference type="Gene3D" id="3.40.50.1240">
    <property type="entry name" value="Phosphoglycerate mutase-like"/>
    <property type="match status" value="1"/>
</dbReference>
<evidence type="ECO:0000313" key="3">
    <source>
        <dbReference type="Proteomes" id="UP000613030"/>
    </source>
</evidence>
<gene>
    <name evidence="2" type="ORF">JI741_21095</name>
</gene>
<dbReference type="Proteomes" id="UP000613030">
    <property type="component" value="Unassembled WGS sequence"/>
</dbReference>
<reference evidence="2 3" key="1">
    <citation type="submission" date="2021-01" db="EMBL/GenBank/DDBJ databases">
        <title>Chryseolinea sp. Jin1 Genome sequencing and assembly.</title>
        <authorList>
            <person name="Kim I."/>
        </authorList>
    </citation>
    <scope>NUCLEOTIDE SEQUENCE [LARGE SCALE GENOMIC DNA]</scope>
    <source>
        <strain evidence="2 3">Jin1</strain>
    </source>
</reference>
<sequence>MSSKKIYLIRHGQTDFNLQGIVQGSGVNSSLNARGREQAQAFFDTYKNVKFDKVYTSALKRTMESVQAFLALGLPTESLAGLNEISWGTKEGFKITPEEDEYYHYMLQQWQLGNTTLRIEGGESPDEVVTRMKPAFDHIMSQPNEQTILVCMHGRAIRILLCILLNYPLKSMDMFEHENLGLYLLDYNGEFFTVERYNDTSHLN</sequence>
<dbReference type="SMART" id="SM00855">
    <property type="entry name" value="PGAM"/>
    <property type="match status" value="1"/>
</dbReference>
<dbReference type="InterPro" id="IPR051695">
    <property type="entry name" value="Phosphoglycerate_Mutase"/>
</dbReference>
<name>A0ABS1KWA8_9BACT</name>
<dbReference type="PANTHER" id="PTHR46517:SF1">
    <property type="entry name" value="FRUCTOSE-2,6-BISPHOSPHATASE TIGAR"/>
    <property type="match status" value="1"/>
</dbReference>
<dbReference type="PANTHER" id="PTHR46517">
    <property type="entry name" value="FRUCTOSE-2,6-BISPHOSPHATASE TIGAR"/>
    <property type="match status" value="1"/>
</dbReference>
<organism evidence="2 3">
    <name type="scientific">Chryseolinea lacunae</name>
    <dbReference type="NCBI Taxonomy" id="2801331"/>
    <lineage>
        <taxon>Bacteria</taxon>
        <taxon>Pseudomonadati</taxon>
        <taxon>Bacteroidota</taxon>
        <taxon>Cytophagia</taxon>
        <taxon>Cytophagales</taxon>
        <taxon>Fulvivirgaceae</taxon>
        <taxon>Chryseolinea</taxon>
    </lineage>
</organism>
<dbReference type="InterPro" id="IPR013078">
    <property type="entry name" value="His_Pase_superF_clade-1"/>
</dbReference>
<dbReference type="SUPFAM" id="SSF53254">
    <property type="entry name" value="Phosphoglycerate mutase-like"/>
    <property type="match status" value="1"/>
</dbReference>
<dbReference type="PROSITE" id="PS00175">
    <property type="entry name" value="PG_MUTASE"/>
    <property type="match status" value="1"/>
</dbReference>
<comment type="caution">
    <text evidence="2">The sequence shown here is derived from an EMBL/GenBank/DDBJ whole genome shotgun (WGS) entry which is preliminary data.</text>
</comment>
<dbReference type="CDD" id="cd07067">
    <property type="entry name" value="HP_PGM_like"/>
    <property type="match status" value="1"/>
</dbReference>
<dbReference type="RefSeq" id="WP_202013168.1">
    <property type="nucleotide sequence ID" value="NZ_JAERRB010000008.1"/>
</dbReference>
<keyword evidence="3" id="KW-1185">Reference proteome</keyword>
<dbReference type="InterPro" id="IPR029033">
    <property type="entry name" value="His_PPase_superfam"/>
</dbReference>
<evidence type="ECO:0000256" key="1">
    <source>
        <dbReference type="ARBA" id="ARBA00022801"/>
    </source>
</evidence>
<dbReference type="Pfam" id="PF00300">
    <property type="entry name" value="His_Phos_1"/>
    <property type="match status" value="1"/>
</dbReference>
<dbReference type="EMBL" id="JAERRB010000008">
    <property type="protein sequence ID" value="MBL0743740.1"/>
    <property type="molecule type" value="Genomic_DNA"/>
</dbReference>